<dbReference type="EMBL" id="BAAAYN010000027">
    <property type="protein sequence ID" value="GAA3390256.1"/>
    <property type="molecule type" value="Genomic_DNA"/>
</dbReference>
<proteinExistence type="predicted"/>
<sequence>MSGETEASPAPRHHTLRYPATRLPGVGAAQRHGAAAATATVLDEVPWARRPPGPPTPPDSATTPDRPLESGCSYDETGAFVDLHTIDEVTGAAEAGAWRSGDAWLAGGTFLFSEPQPHLSRLRDLTTLGWPALTVGSDGLEIAATCTIAELAGFAAPQWPVCDPLIRQCCDAFLASFKIQNVATVGGNLCTALPAGPMTSLTAALDGWCTLESLDGTRRRVAVTDFVVDDGVTALHGSEYLRAIFLPATALTGRSAFRQGSLHALGRSAALVVGRIDAGSEAFVLTITASTRRPVQLRFARFPRAAEVRAAVDDAIPGDLWMDDVHGLPAWRRHLTETFAAEIRDELEARP</sequence>
<dbReference type="Pfam" id="PF00941">
    <property type="entry name" value="FAD_binding_5"/>
    <property type="match status" value="1"/>
</dbReference>
<dbReference type="Proteomes" id="UP001501676">
    <property type="component" value="Unassembled WGS sequence"/>
</dbReference>
<evidence type="ECO:0000313" key="3">
    <source>
        <dbReference type="EMBL" id="GAA3390256.1"/>
    </source>
</evidence>
<reference evidence="4" key="1">
    <citation type="journal article" date="2019" name="Int. J. Syst. Evol. Microbiol.">
        <title>The Global Catalogue of Microorganisms (GCM) 10K type strain sequencing project: providing services to taxonomists for standard genome sequencing and annotation.</title>
        <authorList>
            <consortium name="The Broad Institute Genomics Platform"/>
            <consortium name="The Broad Institute Genome Sequencing Center for Infectious Disease"/>
            <person name="Wu L."/>
            <person name="Ma J."/>
        </authorList>
    </citation>
    <scope>NUCLEOTIDE SEQUENCE [LARGE SCALE GENOMIC DNA]</scope>
    <source>
        <strain evidence="4">JCM 9458</strain>
    </source>
</reference>
<evidence type="ECO:0000313" key="4">
    <source>
        <dbReference type="Proteomes" id="UP001501676"/>
    </source>
</evidence>
<dbReference type="SUPFAM" id="SSF56176">
    <property type="entry name" value="FAD-binding/transporter-associated domain-like"/>
    <property type="match status" value="1"/>
</dbReference>
<dbReference type="RefSeq" id="WP_345730016.1">
    <property type="nucleotide sequence ID" value="NZ_BAAAYN010000027.1"/>
</dbReference>
<feature type="compositionally biased region" description="Low complexity" evidence="1">
    <location>
        <begin position="25"/>
        <end position="39"/>
    </location>
</feature>
<feature type="domain" description="FAD-binding PCMH-type" evidence="2">
    <location>
        <begin position="73"/>
        <end position="251"/>
    </location>
</feature>
<evidence type="ECO:0000259" key="2">
    <source>
        <dbReference type="PROSITE" id="PS51387"/>
    </source>
</evidence>
<dbReference type="PANTHER" id="PTHR42659:SF9">
    <property type="entry name" value="XANTHINE DEHYDROGENASE FAD-BINDING SUBUNIT XDHB-RELATED"/>
    <property type="match status" value="1"/>
</dbReference>
<dbReference type="InterPro" id="IPR016169">
    <property type="entry name" value="FAD-bd_PCMH_sub2"/>
</dbReference>
<dbReference type="PANTHER" id="PTHR42659">
    <property type="entry name" value="XANTHINE DEHYDROGENASE SUBUNIT C-RELATED"/>
    <property type="match status" value="1"/>
</dbReference>
<keyword evidence="4" id="KW-1185">Reference proteome</keyword>
<dbReference type="InterPro" id="IPR051312">
    <property type="entry name" value="Diverse_Substr_Oxidored"/>
</dbReference>
<dbReference type="InterPro" id="IPR016166">
    <property type="entry name" value="FAD-bd_PCMH"/>
</dbReference>
<gene>
    <name evidence="3" type="ORF">GCM10020369_43540</name>
</gene>
<feature type="compositionally biased region" description="Pro residues" evidence="1">
    <location>
        <begin position="49"/>
        <end position="58"/>
    </location>
</feature>
<dbReference type="PROSITE" id="PS51387">
    <property type="entry name" value="FAD_PCMH"/>
    <property type="match status" value="1"/>
</dbReference>
<name>A0ABP6T0R0_9ACTN</name>
<evidence type="ECO:0000256" key="1">
    <source>
        <dbReference type="SAM" id="MobiDB-lite"/>
    </source>
</evidence>
<protein>
    <submittedName>
        <fullName evidence="3">FAD binding domain-containing protein</fullName>
    </submittedName>
</protein>
<dbReference type="Gene3D" id="3.30.465.10">
    <property type="match status" value="1"/>
</dbReference>
<dbReference type="InterPro" id="IPR036318">
    <property type="entry name" value="FAD-bd_PCMH-like_sf"/>
</dbReference>
<comment type="caution">
    <text evidence="3">The sequence shown here is derived from an EMBL/GenBank/DDBJ whole genome shotgun (WGS) entry which is preliminary data.</text>
</comment>
<accession>A0ABP6T0R0</accession>
<feature type="region of interest" description="Disordered" evidence="1">
    <location>
        <begin position="1"/>
        <end position="70"/>
    </location>
</feature>
<dbReference type="InterPro" id="IPR002346">
    <property type="entry name" value="Mopterin_DH_FAD-bd"/>
</dbReference>
<organism evidence="3 4">
    <name type="scientific">Cryptosporangium minutisporangium</name>
    <dbReference type="NCBI Taxonomy" id="113569"/>
    <lineage>
        <taxon>Bacteria</taxon>
        <taxon>Bacillati</taxon>
        <taxon>Actinomycetota</taxon>
        <taxon>Actinomycetes</taxon>
        <taxon>Cryptosporangiales</taxon>
        <taxon>Cryptosporangiaceae</taxon>
        <taxon>Cryptosporangium</taxon>
    </lineage>
</organism>